<dbReference type="InterPro" id="IPR036034">
    <property type="entry name" value="PDZ_sf"/>
</dbReference>
<evidence type="ECO:0000313" key="8">
    <source>
        <dbReference type="EMBL" id="PYF79953.1"/>
    </source>
</evidence>
<proteinExistence type="inferred from homology"/>
<keyword evidence="3 5" id="KW-0378">Hydrolase</keyword>
<dbReference type="InterPro" id="IPR029045">
    <property type="entry name" value="ClpP/crotonase-like_dom_sf"/>
</dbReference>
<dbReference type="PROSITE" id="PS50106">
    <property type="entry name" value="PDZ"/>
    <property type="match status" value="1"/>
</dbReference>
<keyword evidence="2 5" id="KW-0645">Protease</keyword>
<dbReference type="SMART" id="SM00245">
    <property type="entry name" value="TSPc"/>
    <property type="match status" value="1"/>
</dbReference>
<dbReference type="PANTHER" id="PTHR32060">
    <property type="entry name" value="TAIL-SPECIFIC PROTEASE"/>
    <property type="match status" value="1"/>
</dbReference>
<evidence type="ECO:0000256" key="2">
    <source>
        <dbReference type="ARBA" id="ARBA00022670"/>
    </source>
</evidence>
<dbReference type="SUPFAM" id="SSF52096">
    <property type="entry name" value="ClpP/crotonase"/>
    <property type="match status" value="1"/>
</dbReference>
<dbReference type="AlphaFoldDB" id="A0A318UVN5"/>
<dbReference type="Pfam" id="PF03572">
    <property type="entry name" value="Peptidase_S41"/>
    <property type="match status" value="1"/>
</dbReference>
<keyword evidence="6" id="KW-0732">Signal</keyword>
<comment type="similarity">
    <text evidence="1 5">Belongs to the peptidase S41A family.</text>
</comment>
<evidence type="ECO:0000313" key="9">
    <source>
        <dbReference type="Proteomes" id="UP000247551"/>
    </source>
</evidence>
<dbReference type="InterPro" id="IPR005151">
    <property type="entry name" value="Tail-specific_protease"/>
</dbReference>
<dbReference type="NCBIfam" id="TIGR00225">
    <property type="entry name" value="prc"/>
    <property type="match status" value="1"/>
</dbReference>
<gene>
    <name evidence="8" type="ORF">DFP75_107118</name>
</gene>
<name>A0A318UVN5_9GAMM</name>
<evidence type="ECO:0000256" key="5">
    <source>
        <dbReference type="RuleBase" id="RU004404"/>
    </source>
</evidence>
<dbReference type="InterPro" id="IPR055210">
    <property type="entry name" value="CtpA/B_N"/>
</dbReference>
<comment type="caution">
    <text evidence="8">The sequence shown here is derived from an EMBL/GenBank/DDBJ whole genome shotgun (WGS) entry which is preliminary data.</text>
</comment>
<dbReference type="InterPro" id="IPR001478">
    <property type="entry name" value="PDZ"/>
</dbReference>
<dbReference type="GO" id="GO:0008236">
    <property type="term" value="F:serine-type peptidase activity"/>
    <property type="evidence" value="ECO:0007669"/>
    <property type="project" value="UniProtKB-KW"/>
</dbReference>
<keyword evidence="4 5" id="KW-0720">Serine protease</keyword>
<reference evidence="8 9" key="1">
    <citation type="submission" date="2018-06" db="EMBL/GenBank/DDBJ databases">
        <title>Genomic Encyclopedia of Type Strains, Phase III (KMG-III): the genomes of soil and plant-associated and newly described type strains.</title>
        <authorList>
            <person name="Whitman W."/>
        </authorList>
    </citation>
    <scope>NUCLEOTIDE SEQUENCE [LARGE SCALE GENOMIC DNA]</scope>
    <source>
        <strain evidence="8 9">CECT 7730</strain>
    </source>
</reference>
<organism evidence="8 9">
    <name type="scientific">Marinomonas alcarazii</name>
    <dbReference type="NCBI Taxonomy" id="491949"/>
    <lineage>
        <taxon>Bacteria</taxon>
        <taxon>Pseudomonadati</taxon>
        <taxon>Pseudomonadota</taxon>
        <taxon>Gammaproteobacteria</taxon>
        <taxon>Oceanospirillales</taxon>
        <taxon>Oceanospirillaceae</taxon>
        <taxon>Marinomonas</taxon>
    </lineage>
</organism>
<dbReference type="Gene3D" id="3.90.226.10">
    <property type="entry name" value="2-enoyl-CoA Hydratase, Chain A, domain 1"/>
    <property type="match status" value="1"/>
</dbReference>
<feature type="domain" description="PDZ" evidence="7">
    <location>
        <begin position="88"/>
        <end position="156"/>
    </location>
</feature>
<dbReference type="FunFam" id="2.30.42.10:FF:000063">
    <property type="entry name" value="Peptidase, S41 family"/>
    <property type="match status" value="1"/>
</dbReference>
<feature type="chain" id="PRO_5016290727" evidence="6">
    <location>
        <begin position="24"/>
        <end position="428"/>
    </location>
</feature>
<dbReference type="Gene3D" id="2.30.42.10">
    <property type="match status" value="1"/>
</dbReference>
<dbReference type="Proteomes" id="UP000247551">
    <property type="component" value="Unassembled WGS sequence"/>
</dbReference>
<dbReference type="Gene3D" id="3.30.750.44">
    <property type="match status" value="1"/>
</dbReference>
<evidence type="ECO:0000256" key="1">
    <source>
        <dbReference type="ARBA" id="ARBA00009179"/>
    </source>
</evidence>
<dbReference type="Pfam" id="PF13180">
    <property type="entry name" value="PDZ_2"/>
    <property type="match status" value="1"/>
</dbReference>
<dbReference type="PANTHER" id="PTHR32060:SF30">
    <property type="entry name" value="CARBOXY-TERMINAL PROCESSING PROTEASE CTPA"/>
    <property type="match status" value="1"/>
</dbReference>
<dbReference type="CDD" id="cd07560">
    <property type="entry name" value="Peptidase_S41_CPP"/>
    <property type="match status" value="1"/>
</dbReference>
<accession>A0A318UVN5</accession>
<dbReference type="RefSeq" id="WP_110576698.1">
    <property type="nucleotide sequence ID" value="NZ_QKLW01000007.1"/>
</dbReference>
<dbReference type="EMBL" id="QKLW01000007">
    <property type="protein sequence ID" value="PYF79953.1"/>
    <property type="molecule type" value="Genomic_DNA"/>
</dbReference>
<dbReference type="GO" id="GO:0004175">
    <property type="term" value="F:endopeptidase activity"/>
    <property type="evidence" value="ECO:0007669"/>
    <property type="project" value="TreeGrafter"/>
</dbReference>
<dbReference type="InterPro" id="IPR004447">
    <property type="entry name" value="Peptidase_S41A"/>
</dbReference>
<dbReference type="GO" id="GO:0030288">
    <property type="term" value="C:outer membrane-bounded periplasmic space"/>
    <property type="evidence" value="ECO:0007669"/>
    <property type="project" value="TreeGrafter"/>
</dbReference>
<evidence type="ECO:0000259" key="7">
    <source>
        <dbReference type="PROSITE" id="PS50106"/>
    </source>
</evidence>
<dbReference type="FunFam" id="3.90.226.10:FF:000029">
    <property type="entry name" value="Peptidase, S41 family"/>
    <property type="match status" value="1"/>
</dbReference>
<dbReference type="SMART" id="SM00228">
    <property type="entry name" value="PDZ"/>
    <property type="match status" value="1"/>
</dbReference>
<sequence length="428" mass="46545">MNNTLRRQVSFIFIALLAQPVFAAQTTEQSQKESKLPSAEIQSFVETFETIREGYVEEMSDQDILNKALKGMVSGLDPHSEYFTKEELVDFNELTSGNYAGIGVEVEMKDKRLTIVAPVDGSAAAEAGILPGDVIIKIDDTLITDLGMQDIVTMMRGEIGSSVTLDIERDGEIKHFELVRQLVEDASVTDKWLGDGIAYFRISQFQGDSSEEFQLAIEKLKKENKIQGVVLDLRNNPGGVLQSAVGVVDAFIDKGMIVYTNGRHDMSKSQFTATEKNTTLANIPLVVLVNEGSASASEIVAGALQDHQRAVIMGTETFGKGSVQTVVPLSNGDAVKLTTALYYTPNGRSIQAQGITPDLVVPQATLTFDKGQFFVKEAELKGHLGNGTGGEERTSSDVQSDIGELAKTDFQLYQAVTILKTLPKLSHK</sequence>
<dbReference type="CDD" id="cd06782">
    <property type="entry name" value="cpPDZ_CPP-like"/>
    <property type="match status" value="1"/>
</dbReference>
<dbReference type="GO" id="GO:0006508">
    <property type="term" value="P:proteolysis"/>
    <property type="evidence" value="ECO:0007669"/>
    <property type="project" value="UniProtKB-KW"/>
</dbReference>
<evidence type="ECO:0000256" key="3">
    <source>
        <dbReference type="ARBA" id="ARBA00022801"/>
    </source>
</evidence>
<dbReference type="SUPFAM" id="SSF50156">
    <property type="entry name" value="PDZ domain-like"/>
    <property type="match status" value="1"/>
</dbReference>
<dbReference type="Pfam" id="PF22694">
    <property type="entry name" value="CtpB_N-like"/>
    <property type="match status" value="1"/>
</dbReference>
<evidence type="ECO:0000256" key="4">
    <source>
        <dbReference type="ARBA" id="ARBA00022825"/>
    </source>
</evidence>
<dbReference type="GO" id="GO:0007165">
    <property type="term" value="P:signal transduction"/>
    <property type="evidence" value="ECO:0007669"/>
    <property type="project" value="TreeGrafter"/>
</dbReference>
<keyword evidence="9" id="KW-1185">Reference proteome</keyword>
<evidence type="ECO:0000256" key="6">
    <source>
        <dbReference type="SAM" id="SignalP"/>
    </source>
</evidence>
<feature type="signal peptide" evidence="6">
    <location>
        <begin position="1"/>
        <end position="23"/>
    </location>
</feature>
<protein>
    <submittedName>
        <fullName evidence="8">Carboxyl-terminal processing protease</fullName>
    </submittedName>
</protein>